<gene>
    <name evidence="1" type="ORF">KF715C_pA30</name>
</gene>
<dbReference type="Proteomes" id="UP000218731">
    <property type="component" value="Plasmid pKF715A"/>
</dbReference>
<dbReference type="AlphaFoldDB" id="A0A1L7NLZ6"/>
<name>A0A1L7NLZ6_PSEPU</name>
<sequence length="282" mass="30680">MAGLLNPASTVFALGASDPELVSIQYMLRKAGFSCALAYRNGKRCVSSNAYQADSLSCLFDTGQQVVWVECRGSEFDPLRDLIVDHHNEGDPGFAAPPVNYWEGSSIGQVAKLVGGKHSDFKLVAASDHCLSAAMRGECPGVDPKELMAWRITARSAMARIQPWVLRRRIERATQRVLELPRLNLGGVQVVDGSFDSTPELRDAAALVQIPILTTRKTPSGQIKIGLYGAEPDVVSEWLSSMRAADAVDHAYGNPHREYAGAVLNRETSQRLISANAQHTSF</sequence>
<proteinExistence type="predicted"/>
<reference evidence="1 2" key="1">
    <citation type="submission" date="2015-11" db="EMBL/GenBank/DDBJ databases">
        <title>Complete genome sequencing of a biphenyl-degrading bacterium, Pseudomonas putida KF715 (=NBRC110667).</title>
        <authorList>
            <person name="Suenaga H."/>
            <person name="Fujihara N."/>
            <person name="Watanabe T."/>
            <person name="Hirose J."/>
            <person name="Kimura N."/>
            <person name="Yamazoe A."/>
            <person name="Hosoyama A."/>
            <person name="Shimodaira J."/>
            <person name="Furukawa K."/>
        </authorList>
    </citation>
    <scope>NUCLEOTIDE SEQUENCE [LARGE SCALE GENOMIC DNA]</scope>
    <source>
        <strain evidence="1 2">KF715</strain>
        <plasmid evidence="2">Plasmid pkf715a dna</plasmid>
    </source>
</reference>
<keyword evidence="1" id="KW-0614">Plasmid</keyword>
<evidence type="ECO:0000313" key="1">
    <source>
        <dbReference type="EMBL" id="BAW26508.1"/>
    </source>
</evidence>
<organism evidence="1 2">
    <name type="scientific">Pseudomonas putida</name>
    <name type="common">Arthrobacter siderocapsulatus</name>
    <dbReference type="NCBI Taxonomy" id="303"/>
    <lineage>
        <taxon>Bacteria</taxon>
        <taxon>Pseudomonadati</taxon>
        <taxon>Pseudomonadota</taxon>
        <taxon>Gammaproteobacteria</taxon>
        <taxon>Pseudomonadales</taxon>
        <taxon>Pseudomonadaceae</taxon>
        <taxon>Pseudomonas</taxon>
    </lineage>
</organism>
<protein>
    <submittedName>
        <fullName evidence="1">Uncharacterized protein</fullName>
    </submittedName>
</protein>
<accession>A0A1L7NLZ6</accession>
<evidence type="ECO:0000313" key="2">
    <source>
        <dbReference type="Proteomes" id="UP000218731"/>
    </source>
</evidence>
<dbReference type="EMBL" id="AP015030">
    <property type="protein sequence ID" value="BAW26508.1"/>
    <property type="molecule type" value="Genomic_DNA"/>
</dbReference>
<geneLocation type="plasmid" evidence="2">
    <name>pkf715a dna</name>
</geneLocation>
<dbReference type="RefSeq" id="WP_073937610.1">
    <property type="nucleotide sequence ID" value="NZ_AP015030.1"/>
</dbReference>